<evidence type="ECO:0000256" key="4">
    <source>
        <dbReference type="ARBA" id="ARBA00022801"/>
    </source>
</evidence>
<evidence type="ECO:0000256" key="7">
    <source>
        <dbReference type="ARBA" id="ARBA00050021"/>
    </source>
</evidence>
<evidence type="ECO:0000256" key="5">
    <source>
        <dbReference type="ARBA" id="ARBA00033172"/>
    </source>
</evidence>
<proteinExistence type="inferred from homology"/>
<dbReference type="OrthoDB" id="9809354at2"/>
<keyword evidence="2" id="KW-0031">Aminopeptidase</keyword>
<comment type="caution">
    <text evidence="10">The sequence shown here is derived from an EMBL/GenBank/DDBJ whole genome shotgun (WGS) entry which is preliminary data.</text>
</comment>
<dbReference type="RefSeq" id="WP_131598424.1">
    <property type="nucleotide sequence ID" value="NZ_CBDBYK010000001.1"/>
</dbReference>
<organism evidence="10 11">
    <name type="scientific">Mycoplasma marinum</name>
    <dbReference type="NCBI Taxonomy" id="1937190"/>
    <lineage>
        <taxon>Bacteria</taxon>
        <taxon>Bacillati</taxon>
        <taxon>Mycoplasmatota</taxon>
        <taxon>Mollicutes</taxon>
        <taxon>Mycoplasmataceae</taxon>
        <taxon>Mycoplasma</taxon>
    </lineage>
</organism>
<dbReference type="GO" id="GO:0070006">
    <property type="term" value="F:metalloaminopeptidase activity"/>
    <property type="evidence" value="ECO:0007669"/>
    <property type="project" value="InterPro"/>
</dbReference>
<keyword evidence="4" id="KW-0378">Hydrolase</keyword>
<dbReference type="GO" id="GO:0030145">
    <property type="term" value="F:manganese ion binding"/>
    <property type="evidence" value="ECO:0007669"/>
    <property type="project" value="InterPro"/>
</dbReference>
<dbReference type="InterPro" id="IPR011356">
    <property type="entry name" value="Leucine_aapep/pepB"/>
</dbReference>
<evidence type="ECO:0000256" key="1">
    <source>
        <dbReference type="ARBA" id="ARBA00009528"/>
    </source>
</evidence>
<accession>A0A4R0XLU9</accession>
<dbReference type="CDD" id="cd00433">
    <property type="entry name" value="Peptidase_M17"/>
    <property type="match status" value="1"/>
</dbReference>
<dbReference type="SUPFAM" id="SSF53187">
    <property type="entry name" value="Zn-dependent exopeptidases"/>
    <property type="match status" value="1"/>
</dbReference>
<dbReference type="GO" id="GO:0006508">
    <property type="term" value="P:proteolysis"/>
    <property type="evidence" value="ECO:0007669"/>
    <property type="project" value="UniProtKB-KW"/>
</dbReference>
<evidence type="ECO:0000259" key="9">
    <source>
        <dbReference type="Pfam" id="PF00883"/>
    </source>
</evidence>
<dbReference type="Proteomes" id="UP000294192">
    <property type="component" value="Unassembled WGS sequence"/>
</dbReference>
<protein>
    <recommendedName>
        <fullName evidence="7">Probable cytosol aminopeptidase</fullName>
    </recommendedName>
    <alternativeName>
        <fullName evidence="8">Leucine aminopeptidase</fullName>
    </alternativeName>
    <alternativeName>
        <fullName evidence="5">Leucyl aminopeptidase</fullName>
    </alternativeName>
</protein>
<dbReference type="GO" id="GO:0005737">
    <property type="term" value="C:cytoplasm"/>
    <property type="evidence" value="ECO:0007669"/>
    <property type="project" value="InterPro"/>
</dbReference>
<reference evidence="10 11" key="1">
    <citation type="submission" date="2018-02" db="EMBL/GenBank/DDBJ databases">
        <title>Mycoplasma marinum and Mycoplasma todarodis sp. nov., moderately halophilic and psychrotolerant mycoplasmas isolated from cephalopods.</title>
        <authorList>
            <person name="Viver T."/>
        </authorList>
    </citation>
    <scope>NUCLEOTIDE SEQUENCE [LARGE SCALE GENOMIC DNA]</scope>
    <source>
        <strain evidence="10 11">PE</strain>
    </source>
</reference>
<keyword evidence="11" id="KW-1185">Reference proteome</keyword>
<comment type="function">
    <text evidence="6">Presumably involved in the processing and regular turnover of intracellular proteins. Catalyzes the removal of unsubstituted N-terminal amino acids from various peptides.</text>
</comment>
<gene>
    <name evidence="10" type="ORF">C4B24_00860</name>
</gene>
<evidence type="ECO:0000256" key="8">
    <source>
        <dbReference type="ARBA" id="ARBA00050061"/>
    </source>
</evidence>
<feature type="domain" description="Cytosol aminopeptidase" evidence="9">
    <location>
        <begin position="143"/>
        <end position="432"/>
    </location>
</feature>
<dbReference type="Pfam" id="PF00883">
    <property type="entry name" value="Peptidase_M17"/>
    <property type="match status" value="1"/>
</dbReference>
<dbReference type="Gene3D" id="3.40.630.10">
    <property type="entry name" value="Zn peptidases"/>
    <property type="match status" value="1"/>
</dbReference>
<dbReference type="InterPro" id="IPR000819">
    <property type="entry name" value="Peptidase_M17_C"/>
</dbReference>
<evidence type="ECO:0000256" key="2">
    <source>
        <dbReference type="ARBA" id="ARBA00022438"/>
    </source>
</evidence>
<dbReference type="PANTHER" id="PTHR11963:SF23">
    <property type="entry name" value="CYTOSOL AMINOPEPTIDASE"/>
    <property type="match status" value="1"/>
</dbReference>
<evidence type="ECO:0000313" key="10">
    <source>
        <dbReference type="EMBL" id="TCG11689.1"/>
    </source>
</evidence>
<evidence type="ECO:0000256" key="3">
    <source>
        <dbReference type="ARBA" id="ARBA00022670"/>
    </source>
</evidence>
<dbReference type="EMBL" id="PSZO01000003">
    <property type="protein sequence ID" value="TCG11689.1"/>
    <property type="molecule type" value="Genomic_DNA"/>
</dbReference>
<dbReference type="AlphaFoldDB" id="A0A4R0XLU9"/>
<dbReference type="PANTHER" id="PTHR11963">
    <property type="entry name" value="LEUCINE AMINOPEPTIDASE-RELATED"/>
    <property type="match status" value="1"/>
</dbReference>
<comment type="similarity">
    <text evidence="1">Belongs to the peptidase M17 family.</text>
</comment>
<evidence type="ECO:0000256" key="6">
    <source>
        <dbReference type="ARBA" id="ARBA00049972"/>
    </source>
</evidence>
<dbReference type="PRINTS" id="PR00481">
    <property type="entry name" value="LAMNOPPTDASE"/>
</dbReference>
<keyword evidence="3" id="KW-0645">Protease</keyword>
<sequence length="450" mass="50278">MIRINENNKELFTLKGVFDSKEMPEVLIKEANYITEFVEKKYSMIYLGKKDKFTIKSLRKAIKSIVNSNKRGLNIDLNTFTTEKITIQEITKFFIEDCYYETANIYNAKTGDNIPKETKDINLINASESKISDSEATAKAMTWVRDLQKQPANILHSVKLAEIVKEEFELKHKNIDVKVIEKPELKKMGMNLLLAVNAGSKYDARIVVLEYKGNPNSEEKTVMVGKGITFDAGGYDIKINGGLIDMKYDMSGAAIVAGAMKVISELKPNANISAIMCITDNKISVNAITPDSVIKSYNGKTVEITDTDAEGRLVLADGLTYAVKDLKATKLIDVATLTGTVLYQLGHSYTGVWATNDKLFKEINRESKKHDEALWRLPFNEDYSIGIKSSEVADLMNYSKKCKVDSSQAAMFLKEFTNKVPYIHLDIAGTADVDGKPTSILLKTLSHLEK</sequence>
<name>A0A4R0XLU9_9MOLU</name>
<evidence type="ECO:0000313" key="11">
    <source>
        <dbReference type="Proteomes" id="UP000294192"/>
    </source>
</evidence>